<keyword evidence="1" id="KW-0472">Membrane</keyword>
<dbReference type="KEGG" id="sbf:JCM31447_29590"/>
<gene>
    <name evidence="2" type="ORF">JCM31447_29590</name>
</gene>
<evidence type="ECO:0000256" key="1">
    <source>
        <dbReference type="SAM" id="Phobius"/>
    </source>
</evidence>
<protein>
    <submittedName>
        <fullName evidence="2">Uncharacterized protein</fullName>
    </submittedName>
</protein>
<name>A0A4P2VNL8_FLUSA</name>
<keyword evidence="3" id="KW-1185">Reference proteome</keyword>
<dbReference type="RefSeq" id="WP_130612321.1">
    <property type="nucleotide sequence ID" value="NZ_AP019368.1"/>
</dbReference>
<accession>A0A4P2VNL8</accession>
<keyword evidence="1" id="KW-0812">Transmembrane</keyword>
<organism evidence="2 3">
    <name type="scientific">Fluviispira sanaruensis</name>
    <dbReference type="NCBI Taxonomy" id="2493639"/>
    <lineage>
        <taxon>Bacteria</taxon>
        <taxon>Pseudomonadati</taxon>
        <taxon>Bdellovibrionota</taxon>
        <taxon>Oligoflexia</taxon>
        <taxon>Silvanigrellales</taxon>
        <taxon>Silvanigrellaceae</taxon>
        <taxon>Fluviispira</taxon>
    </lineage>
</organism>
<keyword evidence="1" id="KW-1133">Transmembrane helix</keyword>
<dbReference type="OrthoDB" id="5295246at2"/>
<reference evidence="2 3" key="1">
    <citation type="submission" date="2018-12" db="EMBL/GenBank/DDBJ databases">
        <title>Rubrispira sanarue gen. nov., sp., nov., a member of the order Silvanigrellales, isolated from a brackish lake in Hamamatsu Japan.</title>
        <authorList>
            <person name="Maejima Y."/>
            <person name="Iino T."/>
            <person name="Muraguchi Y."/>
            <person name="Fukuda K."/>
            <person name="Nojiri H."/>
            <person name="Ohkuma M."/>
            <person name="Moriuchi R."/>
            <person name="Dohra H."/>
            <person name="Kimbara K."/>
            <person name="Shintani M."/>
        </authorList>
    </citation>
    <scope>NUCLEOTIDE SEQUENCE [LARGE SCALE GENOMIC DNA]</scope>
    <source>
        <strain evidence="2 3">RF1110005</strain>
    </source>
</reference>
<evidence type="ECO:0000313" key="3">
    <source>
        <dbReference type="Proteomes" id="UP000291236"/>
    </source>
</evidence>
<dbReference type="Proteomes" id="UP000291236">
    <property type="component" value="Chromosome"/>
</dbReference>
<sequence>MKAGRVVYKKFLTKKKLSSFGWTHWGFALIVTVGLGILFTFIELVKMHDRKVVFFNIRTVNTEYSKTEPIKNEAVLTNNSPVFVFLKDNVLFGSLKSIIAPQPNDDVLILGENWKEDFLEKISFYKNKRLIFPAKVFGIVFERSLTYEKHAEILQQAFEVITLENQILGKSPLKKSYPAIVFLDAIKSP</sequence>
<feature type="transmembrane region" description="Helical" evidence="1">
    <location>
        <begin position="20"/>
        <end position="42"/>
    </location>
</feature>
<evidence type="ECO:0000313" key="2">
    <source>
        <dbReference type="EMBL" id="BBH54488.1"/>
    </source>
</evidence>
<dbReference type="EMBL" id="AP019368">
    <property type="protein sequence ID" value="BBH54488.1"/>
    <property type="molecule type" value="Genomic_DNA"/>
</dbReference>
<dbReference type="AlphaFoldDB" id="A0A4P2VNL8"/>
<proteinExistence type="predicted"/>